<comment type="caution">
    <text evidence="1">The sequence shown here is derived from an EMBL/GenBank/DDBJ whole genome shotgun (WGS) entry which is preliminary data.</text>
</comment>
<dbReference type="RefSeq" id="WP_161083066.1">
    <property type="nucleotide sequence ID" value="NZ_WWCX01000008.1"/>
</dbReference>
<dbReference type="EMBL" id="WWCX01000008">
    <property type="protein sequence ID" value="MYM93864.1"/>
    <property type="molecule type" value="Genomic_DNA"/>
</dbReference>
<name>A0A845GHU3_9BURK</name>
<gene>
    <name evidence="1" type="ORF">GTP90_08330</name>
</gene>
<dbReference type="AlphaFoldDB" id="A0A845GHU3"/>
<organism evidence="1 2">
    <name type="scientific">Duganella vulcania</name>
    <dbReference type="NCBI Taxonomy" id="2692166"/>
    <lineage>
        <taxon>Bacteria</taxon>
        <taxon>Pseudomonadati</taxon>
        <taxon>Pseudomonadota</taxon>
        <taxon>Betaproteobacteria</taxon>
        <taxon>Burkholderiales</taxon>
        <taxon>Oxalobacteraceae</taxon>
        <taxon>Telluria group</taxon>
        <taxon>Duganella</taxon>
    </lineage>
</organism>
<protein>
    <submittedName>
        <fullName evidence="1">Uncharacterized protein</fullName>
    </submittedName>
</protein>
<evidence type="ECO:0000313" key="1">
    <source>
        <dbReference type="EMBL" id="MYM93864.1"/>
    </source>
</evidence>
<dbReference type="Proteomes" id="UP000447355">
    <property type="component" value="Unassembled WGS sequence"/>
</dbReference>
<proteinExistence type="predicted"/>
<accession>A0A845GHU3</accession>
<reference evidence="1" key="1">
    <citation type="submission" date="2019-12" db="EMBL/GenBank/DDBJ databases">
        <title>Novel species isolated from a subtropical stream in China.</title>
        <authorList>
            <person name="Lu H."/>
        </authorList>
    </citation>
    <scope>NUCLEOTIDE SEQUENCE [LARGE SCALE GENOMIC DNA]</scope>
    <source>
        <strain evidence="1">FT81W</strain>
    </source>
</reference>
<sequence>MDPVTVENSRGNRAQIPRPQARFDVSTVFVDNFVDKGILIPGKHRLQAWHRRKPGKNSKLFLFKINHLENAS</sequence>
<evidence type="ECO:0000313" key="2">
    <source>
        <dbReference type="Proteomes" id="UP000447355"/>
    </source>
</evidence>